<dbReference type="Pfam" id="PF12704">
    <property type="entry name" value="MacB_PCD"/>
    <property type="match status" value="1"/>
</dbReference>
<dbReference type="InterPro" id="IPR025857">
    <property type="entry name" value="MacB_PCD"/>
</dbReference>
<keyword evidence="3 7" id="KW-0812">Transmembrane</keyword>
<organism evidence="10 11">
    <name type="scientific">Asanoa hainanensis</name>
    <dbReference type="NCBI Taxonomy" id="560556"/>
    <lineage>
        <taxon>Bacteria</taxon>
        <taxon>Bacillati</taxon>
        <taxon>Actinomycetota</taxon>
        <taxon>Actinomycetes</taxon>
        <taxon>Micromonosporales</taxon>
        <taxon>Micromonosporaceae</taxon>
        <taxon>Asanoa</taxon>
    </lineage>
</organism>
<dbReference type="InterPro" id="IPR003838">
    <property type="entry name" value="ABC3_permease_C"/>
</dbReference>
<dbReference type="InterPro" id="IPR050250">
    <property type="entry name" value="Macrolide_Exporter_MacB"/>
</dbReference>
<comment type="similarity">
    <text evidence="6">Belongs to the ABC-4 integral membrane protein family.</text>
</comment>
<dbReference type="RefSeq" id="WP_089255436.1">
    <property type="nucleotide sequence ID" value="NZ_FZPH01000026.1"/>
</dbReference>
<evidence type="ECO:0000256" key="7">
    <source>
        <dbReference type="SAM" id="Phobius"/>
    </source>
</evidence>
<keyword evidence="5 7" id="KW-0472">Membrane</keyword>
<feature type="transmembrane region" description="Helical" evidence="7">
    <location>
        <begin position="311"/>
        <end position="339"/>
    </location>
</feature>
<feature type="transmembrane region" description="Helical" evidence="7">
    <location>
        <begin position="351"/>
        <end position="371"/>
    </location>
</feature>
<keyword evidence="4 7" id="KW-1133">Transmembrane helix</keyword>
<dbReference type="Pfam" id="PF02687">
    <property type="entry name" value="FtsX"/>
    <property type="match status" value="1"/>
</dbReference>
<dbReference type="PANTHER" id="PTHR30572:SF4">
    <property type="entry name" value="ABC TRANSPORTER PERMEASE YTRF"/>
    <property type="match status" value="1"/>
</dbReference>
<name>A0A239PFA3_9ACTN</name>
<dbReference type="OrthoDB" id="9780560at2"/>
<feature type="transmembrane region" description="Helical" evidence="7">
    <location>
        <begin position="265"/>
        <end position="290"/>
    </location>
</feature>
<evidence type="ECO:0000256" key="6">
    <source>
        <dbReference type="ARBA" id="ARBA00038076"/>
    </source>
</evidence>
<evidence type="ECO:0000256" key="2">
    <source>
        <dbReference type="ARBA" id="ARBA00022475"/>
    </source>
</evidence>
<evidence type="ECO:0000313" key="11">
    <source>
        <dbReference type="Proteomes" id="UP000198362"/>
    </source>
</evidence>
<comment type="subcellular location">
    <subcellularLocation>
        <location evidence="1">Cell membrane</location>
        <topology evidence="1">Multi-pass membrane protein</topology>
    </subcellularLocation>
</comment>
<dbReference type="Proteomes" id="UP000198362">
    <property type="component" value="Unassembled WGS sequence"/>
</dbReference>
<evidence type="ECO:0000259" key="8">
    <source>
        <dbReference type="Pfam" id="PF02687"/>
    </source>
</evidence>
<keyword evidence="2" id="KW-1003">Cell membrane</keyword>
<evidence type="ECO:0000256" key="3">
    <source>
        <dbReference type="ARBA" id="ARBA00022692"/>
    </source>
</evidence>
<proteinExistence type="inferred from homology"/>
<feature type="transmembrane region" description="Helical" evidence="7">
    <location>
        <begin position="21"/>
        <end position="43"/>
    </location>
</feature>
<keyword evidence="11" id="KW-1185">Reference proteome</keyword>
<gene>
    <name evidence="10" type="ORF">SAMN05421812_12638</name>
</gene>
<dbReference type="GO" id="GO:0022857">
    <property type="term" value="F:transmembrane transporter activity"/>
    <property type="evidence" value="ECO:0007669"/>
    <property type="project" value="TreeGrafter"/>
</dbReference>
<evidence type="ECO:0000256" key="4">
    <source>
        <dbReference type="ARBA" id="ARBA00022989"/>
    </source>
</evidence>
<dbReference type="GO" id="GO:0005886">
    <property type="term" value="C:plasma membrane"/>
    <property type="evidence" value="ECO:0007669"/>
    <property type="project" value="UniProtKB-SubCell"/>
</dbReference>
<protein>
    <submittedName>
        <fullName evidence="10">Putative ABC transport system permease protein</fullName>
    </submittedName>
</protein>
<reference evidence="10 11" key="1">
    <citation type="submission" date="2017-06" db="EMBL/GenBank/DDBJ databases">
        <authorList>
            <person name="Kim H.J."/>
            <person name="Triplett B.A."/>
        </authorList>
    </citation>
    <scope>NUCLEOTIDE SEQUENCE [LARGE SCALE GENOMIC DNA]</scope>
    <source>
        <strain evidence="10 11">CGMCC 4.5593</strain>
    </source>
</reference>
<feature type="domain" description="MacB-like periplasmic core" evidence="9">
    <location>
        <begin position="22"/>
        <end position="231"/>
    </location>
</feature>
<accession>A0A239PFA3</accession>
<evidence type="ECO:0000256" key="1">
    <source>
        <dbReference type="ARBA" id="ARBA00004651"/>
    </source>
</evidence>
<dbReference type="EMBL" id="FZPH01000026">
    <property type="protein sequence ID" value="SNT65767.1"/>
    <property type="molecule type" value="Genomic_DNA"/>
</dbReference>
<dbReference type="AlphaFoldDB" id="A0A239PFA3"/>
<evidence type="ECO:0000259" key="9">
    <source>
        <dbReference type="Pfam" id="PF12704"/>
    </source>
</evidence>
<feature type="domain" description="ABC3 transporter permease C-terminal" evidence="8">
    <location>
        <begin position="269"/>
        <end position="380"/>
    </location>
</feature>
<evidence type="ECO:0000313" key="10">
    <source>
        <dbReference type="EMBL" id="SNT65767.1"/>
    </source>
</evidence>
<sequence length="388" mass="38883">MSFSDLLRLGAAGLRSRPSRAVLAALGIAIGIAAMTAVVGVSASSRAELHRTLDRLGTNLLTVGPGSKLFADEPATLPVEAPAMVGRIGPVTSVSATGRVSAKVYRTDRIPAAQNGSIAVVASYLDLPATVGAVVARGVWLNEATARYPAVVLGAVAADRLGAVIGQPVWLGDTWFTVVGVLAPVPLAPELDSSALVGWPAATAELGFDGYPTTIYTRADEDSVEAVAAVLANTANPAAPSEVEVSRPSDALAAGRAADDAFTGLLLGLGAVALLVGGVGVANTMVISVLERRGEIGLRRSLGATRGQIRAQFLAESLLLCGLGGVGGVLLGIGVTSAYALTQGWPAVVPAWASLGALAATLLIGAVAGLYPAVRAARLAPTAALAAP</sequence>
<evidence type="ECO:0000256" key="5">
    <source>
        <dbReference type="ARBA" id="ARBA00023136"/>
    </source>
</evidence>
<dbReference type="PANTHER" id="PTHR30572">
    <property type="entry name" value="MEMBRANE COMPONENT OF TRANSPORTER-RELATED"/>
    <property type="match status" value="1"/>
</dbReference>